<organism evidence="7 8">
    <name type="scientific">Hydra vulgaris</name>
    <name type="common">Hydra</name>
    <name type="synonym">Hydra attenuata</name>
    <dbReference type="NCBI Taxonomy" id="6087"/>
    <lineage>
        <taxon>Eukaryota</taxon>
        <taxon>Metazoa</taxon>
        <taxon>Cnidaria</taxon>
        <taxon>Hydrozoa</taxon>
        <taxon>Hydroidolina</taxon>
        <taxon>Anthoathecata</taxon>
        <taxon>Aplanulata</taxon>
        <taxon>Hydridae</taxon>
        <taxon>Hydra</taxon>
    </lineage>
</organism>
<evidence type="ECO:0000256" key="1">
    <source>
        <dbReference type="ARBA" id="ARBA00006518"/>
    </source>
</evidence>
<dbReference type="PANTHER" id="PTHR16092">
    <property type="entry name" value="SEC3/SYNTAXIN-RELATED"/>
    <property type="match status" value="1"/>
</dbReference>
<feature type="domain" description="Exocyst complex component Sec3 PIP2-binding N-terminal" evidence="6">
    <location>
        <begin position="33"/>
        <end position="123"/>
    </location>
</feature>
<dbReference type="CDD" id="cd14683">
    <property type="entry name" value="PH-EXOC1"/>
    <property type="match status" value="1"/>
</dbReference>
<accession>A0ABM4D4C6</accession>
<proteinExistence type="inferred from homology"/>
<dbReference type="InterPro" id="IPR028258">
    <property type="entry name" value="Sec3-PIP2_bind"/>
</dbReference>
<dbReference type="GeneID" id="100212436"/>
<reference evidence="8" key="1">
    <citation type="submission" date="2025-08" db="UniProtKB">
        <authorList>
            <consortium name="RefSeq"/>
        </authorList>
    </citation>
    <scope>IDENTIFICATION</scope>
</reference>
<evidence type="ECO:0000313" key="7">
    <source>
        <dbReference type="Proteomes" id="UP001652625"/>
    </source>
</evidence>
<gene>
    <name evidence="8" type="primary">LOC100212436</name>
</gene>
<keyword evidence="3" id="KW-0268">Exocytosis</keyword>
<name>A0ABM4D4C6_HYDVU</name>
<evidence type="ECO:0000256" key="3">
    <source>
        <dbReference type="ARBA" id="ARBA00022483"/>
    </source>
</evidence>
<dbReference type="InterPro" id="IPR048628">
    <property type="entry name" value="Sec3_C"/>
</dbReference>
<evidence type="ECO:0000259" key="6">
    <source>
        <dbReference type="SMART" id="SM01313"/>
    </source>
</evidence>
<feature type="region of interest" description="Disordered" evidence="5">
    <location>
        <begin position="451"/>
        <end position="473"/>
    </location>
</feature>
<evidence type="ECO:0000256" key="4">
    <source>
        <dbReference type="ARBA" id="ARBA00023054"/>
    </source>
</evidence>
<dbReference type="RefSeq" id="XP_065669124.1">
    <property type="nucleotide sequence ID" value="XM_065813052.1"/>
</dbReference>
<dbReference type="Pfam" id="PF20654">
    <property type="entry name" value="Sec3_C-term"/>
    <property type="match status" value="1"/>
</dbReference>
<keyword evidence="4" id="KW-0175">Coiled coil</keyword>
<dbReference type="Pfam" id="PF09763">
    <property type="entry name" value="Sec3_CC"/>
    <property type="match status" value="1"/>
</dbReference>
<comment type="similarity">
    <text evidence="1">Belongs to the SEC3 family.</text>
</comment>
<feature type="compositionally biased region" description="Polar residues" evidence="5">
    <location>
        <begin position="451"/>
        <end position="461"/>
    </location>
</feature>
<keyword evidence="2" id="KW-0813">Transport</keyword>
<evidence type="ECO:0000256" key="2">
    <source>
        <dbReference type="ARBA" id="ARBA00022448"/>
    </source>
</evidence>
<dbReference type="Pfam" id="PF15277">
    <property type="entry name" value="Sec3-PIP2_bind"/>
    <property type="match status" value="1"/>
</dbReference>
<protein>
    <submittedName>
        <fullName evidence="8">Exocyst complex component 1 isoform X4</fullName>
    </submittedName>
</protein>
<dbReference type="PANTHER" id="PTHR16092:SF14">
    <property type="entry name" value="EXOCYST COMPLEX COMPONENT 1 ISOFORM X1"/>
    <property type="match status" value="1"/>
</dbReference>
<keyword evidence="7" id="KW-1185">Reference proteome</keyword>
<evidence type="ECO:0000256" key="5">
    <source>
        <dbReference type="SAM" id="MobiDB-lite"/>
    </source>
</evidence>
<sequence length="898" mass="104177">MAAIKHNLQQDLFRPSDEALYSVVNVAKAGAGKKKKTIFLCAAVTKEKPFQVRIYQVEKSEKEVFKKKTCWNLSDLRVVDGKYNQSDSLEFDLHFEKIYKWHASRTLDRNQFIETLWTLVRRYGGDSKPKFQNVSQHIFDAEPDAFCASVLKGSQHNQETQDDYQKLTPKEENDLNKILDQFEGALTKVEIFTEKLSTELQQLEYINITSLMGSEQQAKDLLSLIDKSADELNILDKRLQLYDHCLQKVSDQMGQMEFKDNRMEVERSSNKQLLEEIKYIVGRLDISQRHIRSLQEGDLYNPLGIAECISAAKILLDAYHTPFNPGITELTAVQEQLKEVMKLKSQFAQRFYNHLEKFILQYSSVDQASYKPNNELSLPPHESVHEDFQPYVELMKWLKDLDNEKYIEIKTRYQESFSKVYEKEFSEYLSFARMKASMKVKGQKSGFSLTSASSYENTGKNKPSMLRFKKETKMKRSTSIESMDSMVSVESSASFISGNNSTQFDQVLDVVLSEIEPYVSAEQDFCTSFFHLRYPGDNQDQVSTNSTTDDLTDGAMMSRSKFEIKNNNDESVRKVVDEVRDMMKNVFSFLDLQFQNFISYGESLHPLHILYAMYRIQNQATHLVISQATGAPPTFLGTLFGNWLVFTKRLFDKYVDSLCEKIREGNKSTKKKRSGILTDVTIVEQFFKSSENIFHGSERRGEIDKAYQKLINVLVDKIYSVAETNDKPPPEIVMFENYHYLHSMIRGLKNANLENEKRGVEQKYYDVMHQYIATRLGRPLDRMSRFFQGVESCINSGVKTEDIGYQIALNQQELKNVIKEYPPKEVKKGLEVLYRKIEKYVTEAGLTQVLWHNLQEAFVRQYERYQELVNLCYPNSNIKLPVTIEEILEFFSIIAQSH</sequence>
<dbReference type="Gene3D" id="2.30.29.90">
    <property type="match status" value="1"/>
</dbReference>
<dbReference type="InterPro" id="IPR019160">
    <property type="entry name" value="Sec3_CC"/>
</dbReference>
<evidence type="ECO:0000313" key="8">
    <source>
        <dbReference type="RefSeq" id="XP_065669124.1"/>
    </source>
</evidence>
<dbReference type="Proteomes" id="UP001652625">
    <property type="component" value="Chromosome 12"/>
</dbReference>
<dbReference type="SMART" id="SM01313">
    <property type="entry name" value="Sec3-PIP2_bind"/>
    <property type="match status" value="1"/>
</dbReference>